<feature type="transmembrane region" description="Helical" evidence="6">
    <location>
        <begin position="256"/>
        <end position="274"/>
    </location>
</feature>
<accession>A0A1C3H4Y6</accession>
<evidence type="ECO:0000256" key="1">
    <source>
        <dbReference type="ARBA" id="ARBA00004141"/>
    </source>
</evidence>
<evidence type="ECO:0000259" key="7">
    <source>
        <dbReference type="Pfam" id="PF00892"/>
    </source>
</evidence>
<feature type="transmembrane region" description="Helical" evidence="6">
    <location>
        <begin position="223"/>
        <end position="244"/>
    </location>
</feature>
<dbReference type="RefSeq" id="WP_079540805.1">
    <property type="nucleotide sequence ID" value="NZ_FKLO01000049.1"/>
</dbReference>
<reference evidence="9" key="1">
    <citation type="submission" date="2016-04" db="EMBL/GenBank/DDBJ databases">
        <authorList>
            <person name="Tagini F."/>
        </authorList>
    </citation>
    <scope>NUCLEOTIDE SEQUENCE [LARGE SCALE GENOMIC DNA]</scope>
    <source>
        <strain evidence="9">CHUV0807</strain>
    </source>
</reference>
<dbReference type="InterPro" id="IPR037185">
    <property type="entry name" value="EmrE-like"/>
</dbReference>
<feature type="transmembrane region" description="Helical" evidence="6">
    <location>
        <begin position="100"/>
        <end position="122"/>
    </location>
</feature>
<dbReference type="InterPro" id="IPR050638">
    <property type="entry name" value="AA-Vitamin_Transporters"/>
</dbReference>
<keyword evidence="5 6" id="KW-0472">Membrane</keyword>
<feature type="transmembrane region" description="Helical" evidence="6">
    <location>
        <begin position="280"/>
        <end position="296"/>
    </location>
</feature>
<sequence>MNHAPHWRIHAQLLGMALIWGAAWTWGRIVAQAMPPLTAASLRFLISTVFLLLWLYHRDRLRALTALNRRQWAGLALAAACGVSGYAIFFMLGLRHIGAGRAAVIFSINPALIMLGAAWLFGERLNRRILGGMVLAVGGSLIVAARGNPLLLLGALGTGEYLIFGCVFCWVSYSLIGRRVLTGIDALTATTATALIGGVMLLAVSLAAEGAVAWAGLAHIAPSIWLILLALSFGATLLAYLWYFEGIAALGAGSTAAYMTLIPVFAVLIAALWLHEPLTLSLVAGGTLTVCGMLLMQSGRRA</sequence>
<feature type="transmembrane region" description="Helical" evidence="6">
    <location>
        <begin position="37"/>
        <end position="56"/>
    </location>
</feature>
<keyword evidence="3 6" id="KW-0812">Transmembrane</keyword>
<evidence type="ECO:0000256" key="5">
    <source>
        <dbReference type="ARBA" id="ARBA00023136"/>
    </source>
</evidence>
<dbReference type="PANTHER" id="PTHR32322:SF2">
    <property type="entry name" value="EAMA DOMAIN-CONTAINING PROTEIN"/>
    <property type="match status" value="1"/>
</dbReference>
<dbReference type="GO" id="GO:0016020">
    <property type="term" value="C:membrane"/>
    <property type="evidence" value="ECO:0007669"/>
    <property type="project" value="UniProtKB-SubCell"/>
</dbReference>
<evidence type="ECO:0000313" key="8">
    <source>
        <dbReference type="EMBL" id="SAM66000.1"/>
    </source>
</evidence>
<feature type="domain" description="EamA" evidence="7">
    <location>
        <begin position="13"/>
        <end position="143"/>
    </location>
</feature>
<comment type="subcellular location">
    <subcellularLocation>
        <location evidence="1">Membrane</location>
        <topology evidence="1">Multi-pass membrane protein</topology>
    </subcellularLocation>
</comment>
<proteinExistence type="inferred from homology"/>
<protein>
    <submittedName>
        <fullName evidence="8">Permease of the drug/metabolite transporter (DMT) superfamily</fullName>
    </submittedName>
</protein>
<feature type="transmembrane region" description="Helical" evidence="6">
    <location>
        <begin position="151"/>
        <end position="173"/>
    </location>
</feature>
<dbReference type="EMBL" id="FKLO01000049">
    <property type="protein sequence ID" value="SAM66000.1"/>
    <property type="molecule type" value="Genomic_DNA"/>
</dbReference>
<evidence type="ECO:0000256" key="6">
    <source>
        <dbReference type="SAM" id="Phobius"/>
    </source>
</evidence>
<evidence type="ECO:0000313" key="9">
    <source>
        <dbReference type="Proteomes" id="UP000190837"/>
    </source>
</evidence>
<dbReference type="Pfam" id="PF00892">
    <property type="entry name" value="EamA"/>
    <property type="match status" value="2"/>
</dbReference>
<feature type="transmembrane region" description="Helical" evidence="6">
    <location>
        <begin position="129"/>
        <end position="145"/>
    </location>
</feature>
<dbReference type="InterPro" id="IPR000620">
    <property type="entry name" value="EamA_dom"/>
</dbReference>
<gene>
    <name evidence="8" type="ORF">CHUV0807_1443</name>
</gene>
<evidence type="ECO:0000256" key="2">
    <source>
        <dbReference type="ARBA" id="ARBA00007362"/>
    </source>
</evidence>
<dbReference type="Proteomes" id="UP000190837">
    <property type="component" value="Unassembled WGS sequence"/>
</dbReference>
<feature type="transmembrane region" description="Helical" evidence="6">
    <location>
        <begin position="12"/>
        <end position="31"/>
    </location>
</feature>
<feature type="transmembrane region" description="Helical" evidence="6">
    <location>
        <begin position="194"/>
        <end position="217"/>
    </location>
</feature>
<organism evidence="8 9">
    <name type="scientific">Cardiobacterium hominis</name>
    <dbReference type="NCBI Taxonomy" id="2718"/>
    <lineage>
        <taxon>Bacteria</taxon>
        <taxon>Pseudomonadati</taxon>
        <taxon>Pseudomonadota</taxon>
        <taxon>Gammaproteobacteria</taxon>
        <taxon>Cardiobacteriales</taxon>
        <taxon>Cardiobacteriaceae</taxon>
        <taxon>Cardiobacterium</taxon>
    </lineage>
</organism>
<keyword evidence="4 6" id="KW-1133">Transmembrane helix</keyword>
<evidence type="ECO:0000256" key="3">
    <source>
        <dbReference type="ARBA" id="ARBA00022692"/>
    </source>
</evidence>
<name>A0A1C3H4Y6_9GAMM</name>
<dbReference type="SUPFAM" id="SSF103481">
    <property type="entry name" value="Multidrug resistance efflux transporter EmrE"/>
    <property type="match status" value="2"/>
</dbReference>
<feature type="domain" description="EamA" evidence="7">
    <location>
        <begin position="158"/>
        <end position="296"/>
    </location>
</feature>
<dbReference type="Gene3D" id="1.10.3730.20">
    <property type="match status" value="1"/>
</dbReference>
<comment type="similarity">
    <text evidence="2">Belongs to the EamA transporter family.</text>
</comment>
<dbReference type="AlphaFoldDB" id="A0A1C3H4Y6"/>
<evidence type="ECO:0000256" key="4">
    <source>
        <dbReference type="ARBA" id="ARBA00022989"/>
    </source>
</evidence>
<dbReference type="PANTHER" id="PTHR32322">
    <property type="entry name" value="INNER MEMBRANE TRANSPORTER"/>
    <property type="match status" value="1"/>
</dbReference>
<feature type="transmembrane region" description="Helical" evidence="6">
    <location>
        <begin position="72"/>
        <end position="94"/>
    </location>
</feature>